<proteinExistence type="predicted"/>
<evidence type="ECO:0000313" key="2">
    <source>
        <dbReference type="Proteomes" id="UP000317036"/>
    </source>
</evidence>
<name>A0A559KD13_9BACL</name>
<keyword evidence="2" id="KW-1185">Reference proteome</keyword>
<accession>A0A559KD13</accession>
<dbReference type="RefSeq" id="WP_144845996.1">
    <property type="nucleotide sequence ID" value="NZ_VNJI01000010.1"/>
</dbReference>
<reference evidence="1 2" key="1">
    <citation type="submission" date="2019-07" db="EMBL/GenBank/DDBJ databases">
        <authorList>
            <person name="Kim J."/>
        </authorList>
    </citation>
    <scope>NUCLEOTIDE SEQUENCE [LARGE SCALE GENOMIC DNA]</scope>
    <source>
        <strain evidence="1 2">JC52</strain>
    </source>
</reference>
<gene>
    <name evidence="1" type="ORF">FPZ49_09815</name>
</gene>
<sequence>MNENFIKIKGLDGELKISHKKKDFGLTVSTKEMVYQKPHANYHIKLEDIVSITPYEEPIGARKIRFNSQKASGSETVNLHTGMQHYRIYVREAELHNRSGIFKLETAQFILPIMKDLLLAISKYGGLNAFT</sequence>
<evidence type="ECO:0000313" key="1">
    <source>
        <dbReference type="EMBL" id="TVY10015.1"/>
    </source>
</evidence>
<dbReference type="Proteomes" id="UP000317036">
    <property type="component" value="Unassembled WGS sequence"/>
</dbReference>
<organism evidence="1 2">
    <name type="scientific">Paenibacillus cremeus</name>
    <dbReference type="NCBI Taxonomy" id="2163881"/>
    <lineage>
        <taxon>Bacteria</taxon>
        <taxon>Bacillati</taxon>
        <taxon>Bacillota</taxon>
        <taxon>Bacilli</taxon>
        <taxon>Bacillales</taxon>
        <taxon>Paenibacillaceae</taxon>
        <taxon>Paenibacillus</taxon>
    </lineage>
</organism>
<protein>
    <submittedName>
        <fullName evidence="1">Uncharacterized protein</fullName>
    </submittedName>
</protein>
<dbReference type="EMBL" id="VNJI01000010">
    <property type="protein sequence ID" value="TVY10015.1"/>
    <property type="molecule type" value="Genomic_DNA"/>
</dbReference>
<dbReference type="OrthoDB" id="2381628at2"/>
<comment type="caution">
    <text evidence="1">The sequence shown here is derived from an EMBL/GenBank/DDBJ whole genome shotgun (WGS) entry which is preliminary data.</text>
</comment>
<dbReference type="AlphaFoldDB" id="A0A559KD13"/>